<evidence type="ECO:0000313" key="11">
    <source>
        <dbReference type="Proteomes" id="UP000593594"/>
    </source>
</evidence>
<organism evidence="10 11">
    <name type="scientific">Kaustia mangrovi</name>
    <dbReference type="NCBI Taxonomy" id="2593653"/>
    <lineage>
        <taxon>Bacteria</taxon>
        <taxon>Pseudomonadati</taxon>
        <taxon>Pseudomonadota</taxon>
        <taxon>Alphaproteobacteria</taxon>
        <taxon>Hyphomicrobiales</taxon>
        <taxon>Parvibaculaceae</taxon>
        <taxon>Kaustia</taxon>
    </lineage>
</organism>
<feature type="domain" description="ABC transmembrane type-1" evidence="9">
    <location>
        <begin position="15"/>
        <end position="206"/>
    </location>
</feature>
<dbReference type="AlphaFoldDB" id="A0A7S8HD25"/>
<dbReference type="GO" id="GO:0006865">
    <property type="term" value="P:amino acid transport"/>
    <property type="evidence" value="ECO:0007669"/>
    <property type="project" value="TreeGrafter"/>
</dbReference>
<dbReference type="SUPFAM" id="SSF161098">
    <property type="entry name" value="MetI-like"/>
    <property type="match status" value="1"/>
</dbReference>
<feature type="transmembrane region" description="Helical" evidence="8">
    <location>
        <begin position="187"/>
        <end position="209"/>
    </location>
</feature>
<evidence type="ECO:0000256" key="7">
    <source>
        <dbReference type="ARBA" id="ARBA00023136"/>
    </source>
</evidence>
<reference evidence="10 11" key="1">
    <citation type="submission" date="2020-06" db="EMBL/GenBank/DDBJ databases">
        <title>Genome sequence of 2 isolates from Red Sea Mangroves.</title>
        <authorList>
            <person name="Sefrji F."/>
            <person name="Michoud G."/>
            <person name="Merlino G."/>
            <person name="Daffonchio D."/>
        </authorList>
    </citation>
    <scope>NUCLEOTIDE SEQUENCE [LARGE SCALE GENOMIC DNA]</scope>
    <source>
        <strain evidence="10 11">R1DC25</strain>
    </source>
</reference>
<keyword evidence="5 8" id="KW-0812">Transmembrane</keyword>
<evidence type="ECO:0000313" key="10">
    <source>
        <dbReference type="EMBL" id="QPC44054.1"/>
    </source>
</evidence>
<name>A0A7S8HD25_9HYPH</name>
<dbReference type="EMBL" id="CP058214">
    <property type="protein sequence ID" value="QPC44054.1"/>
    <property type="molecule type" value="Genomic_DNA"/>
</dbReference>
<evidence type="ECO:0000256" key="3">
    <source>
        <dbReference type="ARBA" id="ARBA00022448"/>
    </source>
</evidence>
<dbReference type="InterPro" id="IPR010065">
    <property type="entry name" value="AA_ABC_transptr_permease_3TM"/>
</dbReference>
<comment type="subcellular location">
    <subcellularLocation>
        <location evidence="1">Cell inner membrane</location>
        <topology evidence="1">Multi-pass membrane protein</topology>
    </subcellularLocation>
    <subcellularLocation>
        <location evidence="8">Cell membrane</location>
        <topology evidence="8">Multi-pass membrane protein</topology>
    </subcellularLocation>
</comment>
<dbReference type="Proteomes" id="UP000593594">
    <property type="component" value="Chromosome"/>
</dbReference>
<protein>
    <submittedName>
        <fullName evidence="10">Amino acid ABC transporter permease</fullName>
    </submittedName>
</protein>
<evidence type="ECO:0000256" key="1">
    <source>
        <dbReference type="ARBA" id="ARBA00004429"/>
    </source>
</evidence>
<evidence type="ECO:0000256" key="2">
    <source>
        <dbReference type="ARBA" id="ARBA00010072"/>
    </source>
</evidence>
<dbReference type="GO" id="GO:0022857">
    <property type="term" value="F:transmembrane transporter activity"/>
    <property type="evidence" value="ECO:0007669"/>
    <property type="project" value="InterPro"/>
</dbReference>
<dbReference type="InterPro" id="IPR043429">
    <property type="entry name" value="ArtM/GltK/GlnP/TcyL/YhdX-like"/>
</dbReference>
<feature type="transmembrane region" description="Helical" evidence="8">
    <location>
        <begin position="20"/>
        <end position="40"/>
    </location>
</feature>
<accession>A0A7S8HD25</accession>
<evidence type="ECO:0000256" key="8">
    <source>
        <dbReference type="RuleBase" id="RU363032"/>
    </source>
</evidence>
<dbReference type="PANTHER" id="PTHR30614:SF36">
    <property type="entry name" value="ABC TRANSPORTER MEMBRANE-SPANNING PERMEASE-GLUTAMINE TRANSPORT"/>
    <property type="match status" value="1"/>
</dbReference>
<keyword evidence="6 8" id="KW-1133">Transmembrane helix</keyword>
<keyword evidence="11" id="KW-1185">Reference proteome</keyword>
<dbReference type="InterPro" id="IPR035906">
    <property type="entry name" value="MetI-like_sf"/>
</dbReference>
<evidence type="ECO:0000259" key="9">
    <source>
        <dbReference type="PROSITE" id="PS50928"/>
    </source>
</evidence>
<dbReference type="RefSeq" id="WP_213161418.1">
    <property type="nucleotide sequence ID" value="NZ_CP058214.1"/>
</dbReference>
<dbReference type="KEGG" id="kmn:HW532_15960"/>
<keyword evidence="3 8" id="KW-0813">Transport</keyword>
<dbReference type="NCBIfam" id="TIGR01726">
    <property type="entry name" value="HEQRo_perm_3TM"/>
    <property type="match status" value="1"/>
</dbReference>
<keyword evidence="4" id="KW-1003">Cell membrane</keyword>
<dbReference type="PROSITE" id="PS50928">
    <property type="entry name" value="ABC_TM1"/>
    <property type="match status" value="1"/>
</dbReference>
<dbReference type="InterPro" id="IPR000515">
    <property type="entry name" value="MetI-like"/>
</dbReference>
<comment type="similarity">
    <text evidence="2">Belongs to the binding-protein-dependent transport system permease family. HisMQ subfamily.</text>
</comment>
<dbReference type="GO" id="GO:0043190">
    <property type="term" value="C:ATP-binding cassette (ABC) transporter complex"/>
    <property type="evidence" value="ECO:0007669"/>
    <property type="project" value="InterPro"/>
</dbReference>
<evidence type="ECO:0000256" key="5">
    <source>
        <dbReference type="ARBA" id="ARBA00022692"/>
    </source>
</evidence>
<evidence type="ECO:0000256" key="4">
    <source>
        <dbReference type="ARBA" id="ARBA00022475"/>
    </source>
</evidence>
<feature type="transmembrane region" description="Helical" evidence="8">
    <location>
        <begin position="61"/>
        <end position="78"/>
    </location>
</feature>
<dbReference type="Gene3D" id="1.10.3720.10">
    <property type="entry name" value="MetI-like"/>
    <property type="match status" value="1"/>
</dbReference>
<dbReference type="Pfam" id="PF00528">
    <property type="entry name" value="BPD_transp_1"/>
    <property type="match status" value="1"/>
</dbReference>
<keyword evidence="7 8" id="KW-0472">Membrane</keyword>
<dbReference type="PANTHER" id="PTHR30614">
    <property type="entry name" value="MEMBRANE COMPONENT OF AMINO ACID ABC TRANSPORTER"/>
    <property type="match status" value="1"/>
</dbReference>
<gene>
    <name evidence="10" type="ORF">HW532_15960</name>
</gene>
<dbReference type="CDD" id="cd06261">
    <property type="entry name" value="TM_PBP2"/>
    <property type="match status" value="1"/>
</dbReference>
<proteinExistence type="inferred from homology"/>
<evidence type="ECO:0000256" key="6">
    <source>
        <dbReference type="ARBA" id="ARBA00022989"/>
    </source>
</evidence>
<sequence length="238" mass="25997">MDLIVQTLPLLARGLAATFQLALITLAVAALISVVFGLMGTSRRRSLRWSAMAFVEFFRDIPLVVNLLFVYFGAPLVGVPLEPFWAAVVSLSSWGGANGAEIVRGGFNAVSKHQRESAAALGLKPWEVLYYVLAPQVLLPILPPFTGLFSILIQATSLASLVGALEFFRTAQIIVERATLMTGHSPAFAVFGFVLCVYFVICFSLATFTRRLERRLADRTSKRGMKVQSLKQEAAESI</sequence>